<dbReference type="NCBIfam" id="TIGR01640">
    <property type="entry name" value="F_box_assoc_1"/>
    <property type="match status" value="1"/>
</dbReference>
<proteinExistence type="predicted"/>
<dbReference type="PANTHER" id="PTHR31672">
    <property type="entry name" value="BNACNNG10540D PROTEIN"/>
    <property type="match status" value="1"/>
</dbReference>
<dbReference type="SUPFAM" id="SSF81383">
    <property type="entry name" value="F-box domain"/>
    <property type="match status" value="1"/>
</dbReference>
<evidence type="ECO:0000313" key="2">
    <source>
        <dbReference type="EMBL" id="OMO96926.1"/>
    </source>
</evidence>
<sequence length="407" mass="46357">MANKGTKKSQSLGFDHLPLEILFEIIKRLLISSLGRLKCTCKFWNNFLKDSNVVDWHLRNSIQNPGFFCSKGKKNYYVGGDQAHANIEEIKPNFATVSSSHQYPYSYTASAGGLLAYYANSPNENRFHICNPITREFVKIPRQNHEFPFQLAWGFAYSSSTKEYMIVRFGYGGVKACITKFGYSSSNPSTIIHTNFYFGGMKPNPIFLGATYSIGSNSWKELSHVPFPPWGLHVDLNGTLFWFIWNCFYEGKEMVMSFNIDTQEFKALPGPPVEIMATSAPMFMNISGKTLGFVDGDLVIGFKIWVLVDQENGVWVNKDKILTMYDDGWKAACWRNLWKVHLKSRFVNRQFFCIQDICNQTHIGYGDHFVNYPLFKPPSDEDGLSDHLFAIPHAGSLVSPKEIARIK</sequence>
<dbReference type="AlphaFoldDB" id="A0A1R3JQ05"/>
<dbReference type="InterPro" id="IPR036047">
    <property type="entry name" value="F-box-like_dom_sf"/>
</dbReference>
<feature type="domain" description="F-box" evidence="1">
    <location>
        <begin position="11"/>
        <end position="59"/>
    </location>
</feature>
<dbReference type="Pfam" id="PF00646">
    <property type="entry name" value="F-box"/>
    <property type="match status" value="1"/>
</dbReference>
<organism evidence="2 3">
    <name type="scientific">Corchorus olitorius</name>
    <dbReference type="NCBI Taxonomy" id="93759"/>
    <lineage>
        <taxon>Eukaryota</taxon>
        <taxon>Viridiplantae</taxon>
        <taxon>Streptophyta</taxon>
        <taxon>Embryophyta</taxon>
        <taxon>Tracheophyta</taxon>
        <taxon>Spermatophyta</taxon>
        <taxon>Magnoliopsida</taxon>
        <taxon>eudicotyledons</taxon>
        <taxon>Gunneridae</taxon>
        <taxon>Pentapetalae</taxon>
        <taxon>rosids</taxon>
        <taxon>malvids</taxon>
        <taxon>Malvales</taxon>
        <taxon>Malvaceae</taxon>
        <taxon>Grewioideae</taxon>
        <taxon>Apeibeae</taxon>
        <taxon>Corchorus</taxon>
    </lineage>
</organism>
<comment type="caution">
    <text evidence="2">The sequence shown here is derived from an EMBL/GenBank/DDBJ whole genome shotgun (WGS) entry which is preliminary data.</text>
</comment>
<reference evidence="3" key="1">
    <citation type="submission" date="2013-09" db="EMBL/GenBank/DDBJ databases">
        <title>Corchorus olitorius genome sequencing.</title>
        <authorList>
            <person name="Alam M."/>
            <person name="Haque M.S."/>
            <person name="Islam M.S."/>
            <person name="Emdad E.M."/>
            <person name="Islam M.M."/>
            <person name="Ahmed B."/>
            <person name="Halim A."/>
            <person name="Hossen Q.M.M."/>
            <person name="Hossain M.Z."/>
            <person name="Ahmed R."/>
            <person name="Khan M.M."/>
            <person name="Islam R."/>
            <person name="Rashid M.M."/>
            <person name="Khan S.A."/>
            <person name="Rahman M.S."/>
            <person name="Alam M."/>
            <person name="Yahiya A.S."/>
            <person name="Khan M.S."/>
            <person name="Azam M.S."/>
            <person name="Haque T."/>
            <person name="Lashkar M.Z.H."/>
            <person name="Akhand A.I."/>
            <person name="Morshed G."/>
            <person name="Roy S."/>
            <person name="Uddin K.S."/>
            <person name="Rabeya T."/>
            <person name="Hossain A.S."/>
            <person name="Chowdhury A."/>
            <person name="Snigdha A.R."/>
            <person name="Mortoza M.S."/>
            <person name="Matin S.A."/>
            <person name="Hoque S.M.E."/>
            <person name="Islam M.K."/>
            <person name="Roy D.K."/>
            <person name="Haider R."/>
            <person name="Moosa M.M."/>
            <person name="Elias S.M."/>
            <person name="Hasan A.M."/>
            <person name="Jahan S."/>
            <person name="Shafiuddin M."/>
            <person name="Mahmood N."/>
            <person name="Shommy N.S."/>
        </authorList>
    </citation>
    <scope>NUCLEOTIDE SEQUENCE [LARGE SCALE GENOMIC DNA]</scope>
    <source>
        <strain evidence="3">cv. O-4</strain>
    </source>
</reference>
<evidence type="ECO:0000313" key="3">
    <source>
        <dbReference type="Proteomes" id="UP000187203"/>
    </source>
</evidence>
<keyword evidence="3" id="KW-1185">Reference proteome</keyword>
<dbReference type="InterPro" id="IPR006527">
    <property type="entry name" value="F-box-assoc_dom_typ1"/>
</dbReference>
<dbReference type="Pfam" id="PF07734">
    <property type="entry name" value="FBA_1"/>
    <property type="match status" value="1"/>
</dbReference>
<dbReference type="Gene3D" id="1.20.1280.50">
    <property type="match status" value="1"/>
</dbReference>
<dbReference type="PANTHER" id="PTHR31672:SF2">
    <property type="entry name" value="F-BOX DOMAIN-CONTAINING PROTEIN"/>
    <property type="match status" value="1"/>
</dbReference>
<dbReference type="Proteomes" id="UP000187203">
    <property type="component" value="Unassembled WGS sequence"/>
</dbReference>
<dbReference type="PROSITE" id="PS50181">
    <property type="entry name" value="FBOX"/>
    <property type="match status" value="1"/>
</dbReference>
<name>A0A1R3JQ05_9ROSI</name>
<dbReference type="OrthoDB" id="1845982at2759"/>
<dbReference type="InterPro" id="IPR017451">
    <property type="entry name" value="F-box-assoc_interact_dom"/>
</dbReference>
<gene>
    <name evidence="2" type="ORF">COLO4_14962</name>
</gene>
<dbReference type="SUPFAM" id="SSF69304">
    <property type="entry name" value="Tricorn protease N-terminal domain"/>
    <property type="match status" value="1"/>
</dbReference>
<dbReference type="InterPro" id="IPR050796">
    <property type="entry name" value="SCF_F-box_component"/>
</dbReference>
<dbReference type="SMART" id="SM00256">
    <property type="entry name" value="FBOX"/>
    <property type="match status" value="1"/>
</dbReference>
<dbReference type="InterPro" id="IPR001810">
    <property type="entry name" value="F-box_dom"/>
</dbReference>
<dbReference type="EMBL" id="AWUE01015535">
    <property type="protein sequence ID" value="OMO96926.1"/>
    <property type="molecule type" value="Genomic_DNA"/>
</dbReference>
<protein>
    <recommendedName>
        <fullName evidence="1">F-box domain-containing protein</fullName>
    </recommendedName>
</protein>
<evidence type="ECO:0000259" key="1">
    <source>
        <dbReference type="PROSITE" id="PS50181"/>
    </source>
</evidence>
<accession>A0A1R3JQ05</accession>